<proteinExistence type="predicted"/>
<name>A0A1B4LI34_9BURK</name>
<evidence type="ECO:0000256" key="1">
    <source>
        <dbReference type="SAM" id="MobiDB-lite"/>
    </source>
</evidence>
<dbReference type="AlphaFoldDB" id="A0A1B4LI34"/>
<sequence>MAARPPVDRGAVLRATASCVRFGDAVSVARNVDFPLMQVNGVPVEARKTGRSASVTAIASRRARTHAAEPHITGEWRAAAWCRRALSGDPAQAVGNCRHGRPTSDSKLRPR</sequence>
<evidence type="ECO:0000313" key="2">
    <source>
        <dbReference type="EMBL" id="AOJ76775.1"/>
    </source>
</evidence>
<accession>A0A1B4LI34</accession>
<feature type="region of interest" description="Disordered" evidence="1">
    <location>
        <begin position="92"/>
        <end position="111"/>
    </location>
</feature>
<evidence type="ECO:0000313" key="3">
    <source>
        <dbReference type="Proteomes" id="UP000243680"/>
    </source>
</evidence>
<dbReference type="Proteomes" id="UP000243680">
    <property type="component" value="Chromosome 3"/>
</dbReference>
<feature type="compositionally biased region" description="Basic and acidic residues" evidence="1">
    <location>
        <begin position="102"/>
        <end position="111"/>
    </location>
</feature>
<gene>
    <name evidence="2" type="ORF">WJ35_17030</name>
</gene>
<organism evidence="2 3">
    <name type="scientific">Burkholderia ubonensis</name>
    <dbReference type="NCBI Taxonomy" id="101571"/>
    <lineage>
        <taxon>Bacteria</taxon>
        <taxon>Pseudomonadati</taxon>
        <taxon>Pseudomonadota</taxon>
        <taxon>Betaproteobacteria</taxon>
        <taxon>Burkholderiales</taxon>
        <taxon>Burkholderiaceae</taxon>
        <taxon>Burkholderia</taxon>
        <taxon>Burkholderia cepacia complex</taxon>
    </lineage>
</organism>
<reference evidence="2 3" key="1">
    <citation type="submission" date="2015-12" db="EMBL/GenBank/DDBJ databases">
        <title>Diversity of Burkholderia near neighbor genomes.</title>
        <authorList>
            <person name="Sahl J."/>
            <person name="Wagner D."/>
            <person name="Keim P."/>
        </authorList>
    </citation>
    <scope>NUCLEOTIDE SEQUENCE [LARGE SCALE GENOMIC DNA]</scope>
    <source>
        <strain evidence="2 3">MSMB0783</strain>
    </source>
</reference>
<dbReference type="RefSeq" id="WP_069223609.1">
    <property type="nucleotide sequence ID" value="NZ_CP013421.1"/>
</dbReference>
<protein>
    <submittedName>
        <fullName evidence="2">Uncharacterized protein</fullName>
    </submittedName>
</protein>
<dbReference type="EMBL" id="CP013421">
    <property type="protein sequence ID" value="AOJ76775.1"/>
    <property type="molecule type" value="Genomic_DNA"/>
</dbReference>